<comment type="caution">
    <text evidence="1">The sequence shown here is derived from an EMBL/GenBank/DDBJ whole genome shotgun (WGS) entry which is preliminary data.</text>
</comment>
<dbReference type="OrthoDB" id="886720at2"/>
<dbReference type="EMBL" id="QYCN01000004">
    <property type="protein sequence ID" value="RIY12960.1"/>
    <property type="molecule type" value="Genomic_DNA"/>
</dbReference>
<protein>
    <submittedName>
        <fullName evidence="1">Uncharacterized protein</fullName>
    </submittedName>
</protein>
<dbReference type="AlphaFoldDB" id="A0A418R5W9"/>
<accession>A0A418R5W9</accession>
<name>A0A418R5W9_9BACT</name>
<sequence length="68" mass="7636">MKTFVLDVLAPEDEEMVLTILEGLRKGNAIQFHSLEDDKPDEGRLARVQASLNSPRLSWEEGLDKLGL</sequence>
<gene>
    <name evidence="1" type="ORF">D0T11_04325</name>
</gene>
<dbReference type="RefSeq" id="WP_119654557.1">
    <property type="nucleotide sequence ID" value="NZ_JBHUOI010000028.1"/>
</dbReference>
<evidence type="ECO:0000313" key="1">
    <source>
        <dbReference type="EMBL" id="RIY12960.1"/>
    </source>
</evidence>
<evidence type="ECO:0000313" key="2">
    <source>
        <dbReference type="Proteomes" id="UP000284250"/>
    </source>
</evidence>
<dbReference type="Proteomes" id="UP000284250">
    <property type="component" value="Unassembled WGS sequence"/>
</dbReference>
<proteinExistence type="predicted"/>
<keyword evidence="2" id="KW-1185">Reference proteome</keyword>
<organism evidence="1 2">
    <name type="scientific">Hymenobacter rubripertinctus</name>
    <dbReference type="NCBI Taxonomy" id="2029981"/>
    <lineage>
        <taxon>Bacteria</taxon>
        <taxon>Pseudomonadati</taxon>
        <taxon>Bacteroidota</taxon>
        <taxon>Cytophagia</taxon>
        <taxon>Cytophagales</taxon>
        <taxon>Hymenobacteraceae</taxon>
        <taxon>Hymenobacter</taxon>
    </lineage>
</organism>
<reference evidence="1 2" key="1">
    <citation type="submission" date="2019-01" db="EMBL/GenBank/DDBJ databases">
        <title>Hymenobacter humicola sp. nov., isolated from soils in Antarctica.</title>
        <authorList>
            <person name="Sedlacek I."/>
            <person name="Holochova P."/>
            <person name="Kralova S."/>
            <person name="Pantucek R."/>
            <person name="Stankova E."/>
            <person name="Vrbovska V."/>
            <person name="Kristofova L."/>
            <person name="Svec P."/>
            <person name="Busse H.-J."/>
        </authorList>
    </citation>
    <scope>NUCLEOTIDE SEQUENCE [LARGE SCALE GENOMIC DNA]</scope>
    <source>
        <strain evidence="1 2">CCM 8852</strain>
    </source>
</reference>